<sequence length="498" mass="57260">MQGIFDEFYRISANGSKLNNLMEVITSRENILLAFRNIKKNKGSTTAGVDGKTIAEFKNMNIDEFVSMIQKSFSNYTPKAVKRVDIPKHPGSNKTRPLGIPCIKDRIIQQCIFQVLEPICEAKFSDNSYGFRPNRSTEHAIASLYRKAQVYGFHYCVDIDIKGFFDNVNHAKLLKQIWSIGIRDKQLISIISKMLKAKIVHKNGSKEYPSKGTPQGGILSPLLSNIVLNELDQWIDSQWQKFPDLKEVKCQYNKKGTKIRSSEFRKLRKSTSLKEINIIRYADDFKILCKDYETAYKMDLAVKDWLKERLKLDVNPHKSKITNMRKKSTDFLGFRIKLNLKKGKFVIKSNISKKAKANIIRMLKEQIKVMQRSTLPNKDFGNYNAKVIGFHNYYNKATHISIDMGQVAFSIKRTLANRLKPKKCLDLSKKNFLMKQYGDSEQLRTAVGGRIIAPIGYCKHKHPLAKDARINKYTQSGREIIHKGLGINKYILSFLIKT</sequence>
<dbReference type="InterPro" id="IPR043502">
    <property type="entry name" value="DNA/RNA_pol_sf"/>
</dbReference>
<dbReference type="PANTHER" id="PTHR34047:SF8">
    <property type="entry name" value="PROTEIN YKFC"/>
    <property type="match status" value="1"/>
</dbReference>
<dbReference type="EMBL" id="JARTFS010000002">
    <property type="protein sequence ID" value="MED4400265.1"/>
    <property type="molecule type" value="Genomic_DNA"/>
</dbReference>
<dbReference type="InterPro" id="IPR000477">
    <property type="entry name" value="RT_dom"/>
</dbReference>
<accession>A0ABU6NSZ0</accession>
<dbReference type="PROSITE" id="PS50878">
    <property type="entry name" value="RT_POL"/>
    <property type="match status" value="1"/>
</dbReference>
<dbReference type="Proteomes" id="UP001342826">
    <property type="component" value="Unassembled WGS sequence"/>
</dbReference>
<keyword evidence="2" id="KW-0548">Nucleotidyltransferase</keyword>
<evidence type="ECO:0000313" key="3">
    <source>
        <dbReference type="Proteomes" id="UP001342826"/>
    </source>
</evidence>
<keyword evidence="3" id="KW-1185">Reference proteome</keyword>
<dbReference type="PANTHER" id="PTHR34047">
    <property type="entry name" value="NUCLEAR INTRON MATURASE 1, MITOCHONDRIAL-RELATED"/>
    <property type="match status" value="1"/>
</dbReference>
<dbReference type="InterPro" id="IPR030931">
    <property type="entry name" value="Group_II_RT_mat"/>
</dbReference>
<organism evidence="2 3">
    <name type="scientific">Metabacillus fastidiosus</name>
    <dbReference type="NCBI Taxonomy" id="1458"/>
    <lineage>
        <taxon>Bacteria</taxon>
        <taxon>Bacillati</taxon>
        <taxon>Bacillota</taxon>
        <taxon>Bacilli</taxon>
        <taxon>Bacillales</taxon>
        <taxon>Bacillaceae</taxon>
        <taxon>Metabacillus</taxon>
    </lineage>
</organism>
<evidence type="ECO:0000313" key="2">
    <source>
        <dbReference type="EMBL" id="MED4400265.1"/>
    </source>
</evidence>
<name>A0ABU6NSZ0_9BACI</name>
<comment type="caution">
    <text evidence="2">The sequence shown here is derived from an EMBL/GenBank/DDBJ whole genome shotgun (WGS) entry which is preliminary data.</text>
</comment>
<dbReference type="RefSeq" id="WP_328014842.1">
    <property type="nucleotide sequence ID" value="NZ_JARTFS010000002.1"/>
</dbReference>
<reference evidence="2 3" key="1">
    <citation type="submission" date="2023-03" db="EMBL/GenBank/DDBJ databases">
        <title>Bacillus Genome Sequencing.</title>
        <authorList>
            <person name="Dunlap C."/>
        </authorList>
    </citation>
    <scope>NUCLEOTIDE SEQUENCE [LARGE SCALE GENOMIC DNA]</scope>
    <source>
        <strain evidence="2 3">NRS-1717</strain>
    </source>
</reference>
<dbReference type="Pfam" id="PF00078">
    <property type="entry name" value="RVT_1"/>
    <property type="match status" value="1"/>
</dbReference>
<dbReference type="InterPro" id="IPR051083">
    <property type="entry name" value="GrpII_Intron_Splice-Mob/Def"/>
</dbReference>
<dbReference type="EC" id="2.7.7.49" evidence="2"/>
<dbReference type="GO" id="GO:0003964">
    <property type="term" value="F:RNA-directed DNA polymerase activity"/>
    <property type="evidence" value="ECO:0007669"/>
    <property type="project" value="UniProtKB-KW"/>
</dbReference>
<keyword evidence="2" id="KW-0808">Transferase</keyword>
<dbReference type="SUPFAM" id="SSF56672">
    <property type="entry name" value="DNA/RNA polymerases"/>
    <property type="match status" value="1"/>
</dbReference>
<proteinExistence type="predicted"/>
<protein>
    <submittedName>
        <fullName evidence="2">Group II intron reverse transcriptase/maturase</fullName>
        <ecNumber evidence="2">2.7.7.49</ecNumber>
    </submittedName>
</protein>
<keyword evidence="2" id="KW-0695">RNA-directed DNA polymerase</keyword>
<gene>
    <name evidence="2" type="primary">ltrA</name>
    <name evidence="2" type="ORF">P9271_02690</name>
</gene>
<evidence type="ECO:0000259" key="1">
    <source>
        <dbReference type="PROSITE" id="PS50878"/>
    </source>
</evidence>
<dbReference type="CDD" id="cd01651">
    <property type="entry name" value="RT_G2_intron"/>
    <property type="match status" value="1"/>
</dbReference>
<feature type="domain" description="Reverse transcriptase" evidence="1">
    <location>
        <begin position="67"/>
        <end position="336"/>
    </location>
</feature>
<dbReference type="NCBIfam" id="TIGR04416">
    <property type="entry name" value="group_II_RT_mat"/>
    <property type="match status" value="1"/>
</dbReference>